<reference evidence="1 2" key="1">
    <citation type="submission" date="2018-02" db="EMBL/GenBank/DDBJ databases">
        <title>Jeotgalibacillus proteolyticum sp. nov. a protease producing bacterium isolated from ocean sediments of Laizhou Bay.</title>
        <authorList>
            <person name="Li Y."/>
        </authorList>
    </citation>
    <scope>NUCLEOTIDE SEQUENCE [LARGE SCALE GENOMIC DNA]</scope>
    <source>
        <strain evidence="1 2">22-7</strain>
    </source>
</reference>
<name>A0A2S5G8E7_9BACL</name>
<keyword evidence="2" id="KW-1185">Reference proteome</keyword>
<dbReference type="Proteomes" id="UP000239047">
    <property type="component" value="Unassembled WGS sequence"/>
</dbReference>
<evidence type="ECO:0000313" key="2">
    <source>
        <dbReference type="Proteomes" id="UP000239047"/>
    </source>
</evidence>
<organism evidence="1 2">
    <name type="scientific">Jeotgalibacillus proteolyticus</name>
    <dbReference type="NCBI Taxonomy" id="2082395"/>
    <lineage>
        <taxon>Bacteria</taxon>
        <taxon>Bacillati</taxon>
        <taxon>Bacillota</taxon>
        <taxon>Bacilli</taxon>
        <taxon>Bacillales</taxon>
        <taxon>Caryophanaceae</taxon>
        <taxon>Jeotgalibacillus</taxon>
    </lineage>
</organism>
<accession>A0A2S5G8E7</accession>
<evidence type="ECO:0000313" key="1">
    <source>
        <dbReference type="EMBL" id="PPA69249.1"/>
    </source>
</evidence>
<sequence length="79" mass="8983">MYVSASFVRFTPLQADAFRGAGLELTCFQQVDLKLPLLPAGVATFRSVHLTFLNYCYDLASLIYSKIKTYCDVLIRIKR</sequence>
<dbReference type="AlphaFoldDB" id="A0A2S5G8E7"/>
<gene>
    <name evidence="1" type="ORF">C4B60_15705</name>
</gene>
<protein>
    <submittedName>
        <fullName evidence="1">Uncharacterized protein</fullName>
    </submittedName>
</protein>
<dbReference type="EMBL" id="PREZ01000006">
    <property type="protein sequence ID" value="PPA69249.1"/>
    <property type="molecule type" value="Genomic_DNA"/>
</dbReference>
<comment type="caution">
    <text evidence="1">The sequence shown here is derived from an EMBL/GenBank/DDBJ whole genome shotgun (WGS) entry which is preliminary data.</text>
</comment>
<proteinExistence type="predicted"/>